<feature type="domain" description="Pyridoxamine 5'-phosphate oxidase N-terminal" evidence="3">
    <location>
        <begin position="57"/>
        <end position="140"/>
    </location>
</feature>
<dbReference type="STRING" id="587909.SAMN05421810_102195"/>
<keyword evidence="1" id="KW-0560">Oxidoreductase</keyword>
<sequence>MNQEGRRAERRALGGKPRHDLTGFPATVGGMTMWTEFAAAAPRIAATFTRRHAATGNLCFLATVRQDGSPRISPMEPRFFEDRLWLIGMPDTAKFRDLARDPRFCLHTATVDTEVKDGDAKLWGVARDVRDTALHQRFAEALFAETGFDLRGREFDHFYAAELTGASSVEVGGDHLKITVWKPGRPEYVVEKR</sequence>
<evidence type="ECO:0000313" key="4">
    <source>
        <dbReference type="EMBL" id="SFP30402.1"/>
    </source>
</evidence>
<dbReference type="InterPro" id="IPR011576">
    <property type="entry name" value="Pyridox_Oxase_N"/>
</dbReference>
<dbReference type="Pfam" id="PF01243">
    <property type="entry name" value="PNPOx_N"/>
    <property type="match status" value="1"/>
</dbReference>
<organism evidence="4 5">
    <name type="scientific">Amycolatopsis arida</name>
    <dbReference type="NCBI Taxonomy" id="587909"/>
    <lineage>
        <taxon>Bacteria</taxon>
        <taxon>Bacillati</taxon>
        <taxon>Actinomycetota</taxon>
        <taxon>Actinomycetes</taxon>
        <taxon>Pseudonocardiales</taxon>
        <taxon>Pseudonocardiaceae</taxon>
        <taxon>Amycolatopsis</taxon>
    </lineage>
</organism>
<accession>A0A1I5P8J1</accession>
<proteinExistence type="predicted"/>
<dbReference type="GO" id="GO:0005829">
    <property type="term" value="C:cytosol"/>
    <property type="evidence" value="ECO:0007669"/>
    <property type="project" value="TreeGrafter"/>
</dbReference>
<dbReference type="SUPFAM" id="SSF50475">
    <property type="entry name" value="FMN-binding split barrel"/>
    <property type="match status" value="1"/>
</dbReference>
<keyword evidence="5" id="KW-1185">Reference proteome</keyword>
<dbReference type="Gene3D" id="2.30.110.10">
    <property type="entry name" value="Electron Transport, Fmn-binding Protein, Chain A"/>
    <property type="match status" value="1"/>
</dbReference>
<name>A0A1I5P8J1_9PSEU</name>
<dbReference type="InterPro" id="IPR052019">
    <property type="entry name" value="F420H2_bilvrd_red/Heme_oxyg"/>
</dbReference>
<dbReference type="PANTHER" id="PTHR35176">
    <property type="entry name" value="HEME OXYGENASE HI_0854-RELATED"/>
    <property type="match status" value="1"/>
</dbReference>
<feature type="region of interest" description="Disordered" evidence="2">
    <location>
        <begin position="1"/>
        <end position="21"/>
    </location>
</feature>
<dbReference type="AlphaFoldDB" id="A0A1I5P8J1"/>
<protein>
    <submittedName>
        <fullName evidence="4">Pyridoxamine 5'-phosphate oxidase</fullName>
    </submittedName>
</protein>
<dbReference type="InterPro" id="IPR012349">
    <property type="entry name" value="Split_barrel_FMN-bd"/>
</dbReference>
<dbReference type="GO" id="GO:0016627">
    <property type="term" value="F:oxidoreductase activity, acting on the CH-CH group of donors"/>
    <property type="evidence" value="ECO:0007669"/>
    <property type="project" value="TreeGrafter"/>
</dbReference>
<dbReference type="GO" id="GO:0070967">
    <property type="term" value="F:coenzyme F420 binding"/>
    <property type="evidence" value="ECO:0007669"/>
    <property type="project" value="TreeGrafter"/>
</dbReference>
<evidence type="ECO:0000256" key="1">
    <source>
        <dbReference type="ARBA" id="ARBA00023002"/>
    </source>
</evidence>
<dbReference type="PANTHER" id="PTHR35176:SF6">
    <property type="entry name" value="HEME OXYGENASE HI_0854-RELATED"/>
    <property type="match status" value="1"/>
</dbReference>
<evidence type="ECO:0000259" key="3">
    <source>
        <dbReference type="Pfam" id="PF01243"/>
    </source>
</evidence>
<dbReference type="EMBL" id="FOWW01000002">
    <property type="protein sequence ID" value="SFP30402.1"/>
    <property type="molecule type" value="Genomic_DNA"/>
</dbReference>
<evidence type="ECO:0000256" key="2">
    <source>
        <dbReference type="SAM" id="MobiDB-lite"/>
    </source>
</evidence>
<gene>
    <name evidence="4" type="ORF">SAMN05421810_102195</name>
</gene>
<evidence type="ECO:0000313" key="5">
    <source>
        <dbReference type="Proteomes" id="UP000198727"/>
    </source>
</evidence>
<dbReference type="Proteomes" id="UP000198727">
    <property type="component" value="Unassembled WGS sequence"/>
</dbReference>
<reference evidence="5" key="1">
    <citation type="submission" date="2016-10" db="EMBL/GenBank/DDBJ databases">
        <authorList>
            <person name="Varghese N."/>
            <person name="Submissions S."/>
        </authorList>
    </citation>
    <scope>NUCLEOTIDE SEQUENCE [LARGE SCALE GENOMIC DNA]</scope>
    <source>
        <strain evidence="5">CGMCC 4.5579</strain>
    </source>
</reference>